<dbReference type="AlphaFoldDB" id="A0AAU7VJ72"/>
<reference evidence="2" key="2">
    <citation type="submission" date="2024-06" db="EMBL/GenBank/DDBJ databases">
        <authorList>
            <person name="Petrova K.O."/>
            <person name="Toshchakov S.V."/>
            <person name="Boltjanskaja Y.V."/>
            <person name="Kevbrin V."/>
        </authorList>
    </citation>
    <scope>NUCLEOTIDE SEQUENCE</scope>
    <source>
        <strain evidence="2">Z-910T</strain>
    </source>
</reference>
<accession>A0AAU7VJ72</accession>
<feature type="domain" description="Glyoxalase/fosfomycin resistance/dioxygenase" evidence="1">
    <location>
        <begin position="13"/>
        <end position="114"/>
    </location>
</feature>
<dbReference type="InterPro" id="IPR029068">
    <property type="entry name" value="Glyas_Bleomycin-R_OHBP_Dase"/>
</dbReference>
<dbReference type="EMBL" id="CP158367">
    <property type="protein sequence ID" value="XBX74046.1"/>
    <property type="molecule type" value="Genomic_DNA"/>
</dbReference>
<proteinExistence type="predicted"/>
<name>A0AAU7VJ72_9FIRM</name>
<dbReference type="Pfam" id="PF00903">
    <property type="entry name" value="Glyoxalase"/>
    <property type="match status" value="1"/>
</dbReference>
<gene>
    <name evidence="2" type="ORF">PRVXT_002066</name>
</gene>
<evidence type="ECO:0000313" key="2">
    <source>
        <dbReference type="EMBL" id="XBX74046.1"/>
    </source>
</evidence>
<dbReference type="RefSeq" id="WP_350342804.1">
    <property type="nucleotide sequence ID" value="NZ_CP158367.1"/>
</dbReference>
<evidence type="ECO:0000259" key="1">
    <source>
        <dbReference type="Pfam" id="PF00903"/>
    </source>
</evidence>
<dbReference type="SUPFAM" id="SSF54593">
    <property type="entry name" value="Glyoxalase/Bleomycin resistance protein/Dihydroxybiphenyl dioxygenase"/>
    <property type="match status" value="1"/>
</dbReference>
<protein>
    <submittedName>
        <fullName evidence="2">VOC family protein</fullName>
    </submittedName>
</protein>
<dbReference type="InterPro" id="IPR004360">
    <property type="entry name" value="Glyas_Fos-R_dOase_dom"/>
</dbReference>
<sequence length="119" mass="13727">MVTNWTGMVAFYGTDDLEKTHKFYHELLGLNLYKDQGLCKIYSVREGGKIGFCSHLEVLTKEKSPIITLLTDDVDKVYKSLINFGLDVPKPKVNPKFNIYHFFTKDPNGYSLEIQKFLD</sequence>
<organism evidence="2">
    <name type="scientific">Proteinivorax tanatarense</name>
    <dbReference type="NCBI Taxonomy" id="1260629"/>
    <lineage>
        <taxon>Bacteria</taxon>
        <taxon>Bacillati</taxon>
        <taxon>Bacillota</taxon>
        <taxon>Clostridia</taxon>
        <taxon>Eubacteriales</taxon>
        <taxon>Proteinivoracaceae</taxon>
        <taxon>Proteinivorax</taxon>
    </lineage>
</organism>
<reference evidence="2" key="1">
    <citation type="journal article" date="2013" name="Extremophiles">
        <title>Proteinivorax tanatarense gen. nov., sp. nov., an anaerobic, haloalkaliphilic, proteolytic bacterium isolated from a decaying algal bloom, and proposal of Proteinivoraceae fam. nov.</title>
        <authorList>
            <person name="Kevbrin V."/>
            <person name="Boltyanskaya Y."/>
            <person name="Zhilina T."/>
            <person name="Kolganova T."/>
            <person name="Lavrentjeva E."/>
            <person name="Kuznetsov B."/>
        </authorList>
    </citation>
    <scope>NUCLEOTIDE SEQUENCE</scope>
    <source>
        <strain evidence="2">Z-910T</strain>
    </source>
</reference>
<dbReference type="CDD" id="cd06587">
    <property type="entry name" value="VOC"/>
    <property type="match status" value="1"/>
</dbReference>
<dbReference type="Gene3D" id="3.10.180.10">
    <property type="entry name" value="2,3-Dihydroxybiphenyl 1,2-Dioxygenase, domain 1"/>
    <property type="match status" value="1"/>
</dbReference>